<dbReference type="InterPro" id="IPR053145">
    <property type="entry name" value="AB_hydrolase_Est10"/>
</dbReference>
<organism evidence="1 2">
    <name type="scientific">Hymenobacter fastidiosus</name>
    <dbReference type="NCBI Taxonomy" id="486264"/>
    <lineage>
        <taxon>Bacteria</taxon>
        <taxon>Pseudomonadati</taxon>
        <taxon>Bacteroidota</taxon>
        <taxon>Cytophagia</taxon>
        <taxon>Cytophagales</taxon>
        <taxon>Hymenobacteraceae</taxon>
        <taxon>Hymenobacter</taxon>
    </lineage>
</organism>
<dbReference type="Gene3D" id="3.40.50.1820">
    <property type="entry name" value="alpha/beta hydrolase"/>
    <property type="match status" value="1"/>
</dbReference>
<evidence type="ECO:0000313" key="1">
    <source>
        <dbReference type="EMBL" id="GAA4001607.1"/>
    </source>
</evidence>
<keyword evidence="2" id="KW-1185">Reference proteome</keyword>
<dbReference type="EMBL" id="BAABDJ010000007">
    <property type="protein sequence ID" value="GAA4001607.1"/>
    <property type="molecule type" value="Genomic_DNA"/>
</dbReference>
<comment type="caution">
    <text evidence="1">The sequence shown here is derived from an EMBL/GenBank/DDBJ whole genome shotgun (WGS) entry which is preliminary data.</text>
</comment>
<name>A0ABP7RSP3_9BACT</name>
<dbReference type="PANTHER" id="PTHR43265:SF1">
    <property type="entry name" value="ESTERASE ESTD"/>
    <property type="match status" value="1"/>
</dbReference>
<dbReference type="PANTHER" id="PTHR43265">
    <property type="entry name" value="ESTERASE ESTD"/>
    <property type="match status" value="1"/>
</dbReference>
<protein>
    <recommendedName>
        <fullName evidence="3">Alpha/beta hydrolase</fullName>
    </recommendedName>
</protein>
<reference evidence="2" key="1">
    <citation type="journal article" date="2019" name="Int. J. Syst. Evol. Microbiol.">
        <title>The Global Catalogue of Microorganisms (GCM) 10K type strain sequencing project: providing services to taxonomists for standard genome sequencing and annotation.</title>
        <authorList>
            <consortium name="The Broad Institute Genomics Platform"/>
            <consortium name="The Broad Institute Genome Sequencing Center for Infectious Disease"/>
            <person name="Wu L."/>
            <person name="Ma J."/>
        </authorList>
    </citation>
    <scope>NUCLEOTIDE SEQUENCE [LARGE SCALE GENOMIC DNA]</scope>
    <source>
        <strain evidence="2">JCM 17224</strain>
    </source>
</reference>
<gene>
    <name evidence="1" type="ORF">GCM10022408_11100</name>
</gene>
<evidence type="ECO:0008006" key="3">
    <source>
        <dbReference type="Google" id="ProtNLM"/>
    </source>
</evidence>
<proteinExistence type="predicted"/>
<accession>A0ABP7RSP3</accession>
<sequence length="125" mass="13724">MLKQNNSSMDNATALASAAELTTPWYRYFVGFNPQPELAKVRCPVLALNGTKDLQAAAEVNLPALDKALKGNRNVTVGKLADVNHLFQADPSEWPLVDGQQPPIFSPVAQDVICEWIVKHTQPEK</sequence>
<dbReference type="InterPro" id="IPR029058">
    <property type="entry name" value="AB_hydrolase_fold"/>
</dbReference>
<evidence type="ECO:0000313" key="2">
    <source>
        <dbReference type="Proteomes" id="UP001500567"/>
    </source>
</evidence>
<dbReference type="SUPFAM" id="SSF53474">
    <property type="entry name" value="alpha/beta-Hydrolases"/>
    <property type="match status" value="1"/>
</dbReference>
<dbReference type="Proteomes" id="UP001500567">
    <property type="component" value="Unassembled WGS sequence"/>
</dbReference>